<keyword evidence="1" id="KW-0812">Transmembrane</keyword>
<gene>
    <name evidence="2" type="ORF">CCH79_00014449</name>
</gene>
<reference evidence="2 3" key="1">
    <citation type="journal article" date="2018" name="G3 (Bethesda)">
        <title>A High-Quality Reference Genome for the Invasive Mosquitofish Gambusia affinis Using a Chicago Library.</title>
        <authorList>
            <person name="Hoffberg S.L."/>
            <person name="Troendle N.J."/>
            <person name="Glenn T.C."/>
            <person name="Mahmud O."/>
            <person name="Louha S."/>
            <person name="Chalopin D."/>
            <person name="Bennetzen J.L."/>
            <person name="Mauricio R."/>
        </authorList>
    </citation>
    <scope>NUCLEOTIDE SEQUENCE [LARGE SCALE GENOMIC DNA]</scope>
    <source>
        <strain evidence="2">NE01/NJP1002.9</strain>
        <tissue evidence="2">Muscle</tissue>
    </source>
</reference>
<protein>
    <submittedName>
        <fullName evidence="2">Uncharacterized protein</fullName>
    </submittedName>
</protein>
<feature type="transmembrane region" description="Helical" evidence="1">
    <location>
        <begin position="164"/>
        <end position="185"/>
    </location>
</feature>
<dbReference type="PANTHER" id="PTHR23320">
    <property type="entry name" value="MEMBRANE-SPANNING 4-DOMAINS SUBFAMILY A MS4A -RELATED"/>
    <property type="match status" value="1"/>
</dbReference>
<dbReference type="Proteomes" id="UP000250572">
    <property type="component" value="Unassembled WGS sequence"/>
</dbReference>
<feature type="transmembrane region" description="Helical" evidence="1">
    <location>
        <begin position="75"/>
        <end position="94"/>
    </location>
</feature>
<evidence type="ECO:0000313" key="3">
    <source>
        <dbReference type="Proteomes" id="UP000250572"/>
    </source>
</evidence>
<keyword evidence="1" id="KW-1133">Transmembrane helix</keyword>
<keyword evidence="3" id="KW-1185">Reference proteome</keyword>
<accession>A0A315USH1</accession>
<dbReference type="AlphaFoldDB" id="A0A315USH1"/>
<name>A0A315USH1_GAMAF</name>
<dbReference type="PANTHER" id="PTHR23320:SF143">
    <property type="entry name" value="MEMBRANE-SPANNING 4-DOMAINS SUBFAMILY A MEMBER 4A-LIKE ISOFORM X1"/>
    <property type="match status" value="1"/>
</dbReference>
<dbReference type="EMBL" id="NHOQ01002757">
    <property type="protein sequence ID" value="PWA14736.1"/>
    <property type="molecule type" value="Genomic_DNA"/>
</dbReference>
<evidence type="ECO:0000313" key="2">
    <source>
        <dbReference type="EMBL" id="PWA14736.1"/>
    </source>
</evidence>
<sequence length="273" mass="29498">MLAHRDEAVAVEQGASPAQSPLVAVTFQRNAKRKEKYLEAEPKVLGITQICFSVYMIISLSLFRAKGLSSYAPDIPLLVFSLLVIVAGSVAIAAQNLHLPTLTACLVMQILACFASFLNMIFSIAMLGDPSASCWLDPFERKIVNSTYDYHAICQQIESIHSHFCAGGILIQACLLAISVTLAAYCCKVVNCCGAASKMHQSDLGCGGNDLLQVSEAAVFMANEAPPQHRAMAGRTLSLYRQEVGRLGPQEISGQADYMTDHPTGWKETAQLL</sequence>
<proteinExistence type="predicted"/>
<evidence type="ECO:0000256" key="1">
    <source>
        <dbReference type="SAM" id="Phobius"/>
    </source>
</evidence>
<organism evidence="2 3">
    <name type="scientific">Gambusia affinis</name>
    <name type="common">Western mosquitofish</name>
    <name type="synonym">Heterandria affinis</name>
    <dbReference type="NCBI Taxonomy" id="33528"/>
    <lineage>
        <taxon>Eukaryota</taxon>
        <taxon>Metazoa</taxon>
        <taxon>Chordata</taxon>
        <taxon>Craniata</taxon>
        <taxon>Vertebrata</taxon>
        <taxon>Euteleostomi</taxon>
        <taxon>Actinopterygii</taxon>
        <taxon>Neopterygii</taxon>
        <taxon>Teleostei</taxon>
        <taxon>Neoteleostei</taxon>
        <taxon>Acanthomorphata</taxon>
        <taxon>Ovalentaria</taxon>
        <taxon>Atherinomorphae</taxon>
        <taxon>Cyprinodontiformes</taxon>
        <taxon>Poeciliidae</taxon>
        <taxon>Poeciliinae</taxon>
        <taxon>Gambusia</taxon>
    </lineage>
</organism>
<feature type="transmembrane region" description="Helical" evidence="1">
    <location>
        <begin position="106"/>
        <end position="127"/>
    </location>
</feature>
<keyword evidence="1" id="KW-0472">Membrane</keyword>
<dbReference type="InterPro" id="IPR030417">
    <property type="entry name" value="MS4A"/>
</dbReference>
<comment type="caution">
    <text evidence="2">The sequence shown here is derived from an EMBL/GenBank/DDBJ whole genome shotgun (WGS) entry which is preliminary data.</text>
</comment>
<feature type="transmembrane region" description="Helical" evidence="1">
    <location>
        <begin position="44"/>
        <end position="63"/>
    </location>
</feature>